<dbReference type="STRING" id="1121307.CLCY_14c00030"/>
<keyword evidence="2" id="KW-0547">Nucleotide-binding</keyword>
<dbReference type="InterPro" id="IPR051782">
    <property type="entry name" value="ABC_Transporter_VariousFunc"/>
</dbReference>
<dbReference type="GO" id="GO:0005524">
    <property type="term" value="F:ATP binding"/>
    <property type="evidence" value="ECO:0007669"/>
    <property type="project" value="UniProtKB-KW"/>
</dbReference>
<dbReference type="Proteomes" id="UP000036756">
    <property type="component" value="Unassembled WGS sequence"/>
</dbReference>
<keyword evidence="1" id="KW-0813">Transport</keyword>
<dbReference type="Pfam" id="PF00005">
    <property type="entry name" value="ABC_tran"/>
    <property type="match status" value="1"/>
</dbReference>
<dbReference type="InterPro" id="IPR003593">
    <property type="entry name" value="AAA+_ATPase"/>
</dbReference>
<dbReference type="PROSITE" id="PS50893">
    <property type="entry name" value="ABC_TRANSPORTER_2"/>
    <property type="match status" value="1"/>
</dbReference>
<evidence type="ECO:0000256" key="3">
    <source>
        <dbReference type="ARBA" id="ARBA00022840"/>
    </source>
</evidence>
<dbReference type="SMART" id="SM00382">
    <property type="entry name" value="AAA"/>
    <property type="match status" value="1"/>
</dbReference>
<sequence>MIRTKRLSKNFQDKTALNDINISFKEGSLHGLVGVNGSGKSTLLKCITGVYRGDSGEVLISGQPVYENNSIKETIAYIEDENDFFSSYRVNEVIKFYTMTYDKFSIEMFNKLNEIFNISKKSRVRSLSKGQKMRLSIMLGFSIQPKVLILDEPTNGLDPIIRKEFLKILVDYVYNNKATAVIASHNLTELERMCDSITLLDSGEVKYSLTLDDLKEKVRKIQVMFKGEVEINHPSIVSVEKLGRVHYLVTNNYDSSILHYINSLGAEFVEEVDMCLEDMFIYTVGGEYSELV</sequence>
<name>A0A0J8D8L9_CLOCY</name>
<dbReference type="AlphaFoldDB" id="A0A0J8D8L9"/>
<dbReference type="EMBL" id="LFVU01000009">
    <property type="protein sequence ID" value="KMT22405.1"/>
    <property type="molecule type" value="Genomic_DNA"/>
</dbReference>
<gene>
    <name evidence="5" type="ORF">CLCY_14c00030</name>
</gene>
<dbReference type="CDD" id="cd03230">
    <property type="entry name" value="ABC_DR_subfamily_A"/>
    <property type="match status" value="1"/>
</dbReference>
<dbReference type="RefSeq" id="WP_048570030.1">
    <property type="nucleotide sequence ID" value="NZ_LFVU01000009.1"/>
</dbReference>
<keyword evidence="3" id="KW-0067">ATP-binding</keyword>
<reference evidence="5 6" key="1">
    <citation type="submission" date="2015-06" db="EMBL/GenBank/DDBJ databases">
        <title>Draft genome sequence of the purine-degrading Clostridium cylindrosporum HC-1 (DSM 605).</title>
        <authorList>
            <person name="Poehlein A."/>
            <person name="Schiel-Bengelsdorf B."/>
            <person name="Bengelsdorf F."/>
            <person name="Daniel R."/>
            <person name="Duerre P."/>
        </authorList>
    </citation>
    <scope>NUCLEOTIDE SEQUENCE [LARGE SCALE GENOMIC DNA]</scope>
    <source>
        <strain evidence="5 6">DSM 605</strain>
    </source>
</reference>
<evidence type="ECO:0000313" key="6">
    <source>
        <dbReference type="Proteomes" id="UP000036756"/>
    </source>
</evidence>
<dbReference type="SUPFAM" id="SSF52540">
    <property type="entry name" value="P-loop containing nucleoside triphosphate hydrolases"/>
    <property type="match status" value="1"/>
</dbReference>
<feature type="domain" description="ABC transporter" evidence="4">
    <location>
        <begin position="2"/>
        <end position="227"/>
    </location>
</feature>
<evidence type="ECO:0000313" key="5">
    <source>
        <dbReference type="EMBL" id="KMT22405.1"/>
    </source>
</evidence>
<evidence type="ECO:0000256" key="1">
    <source>
        <dbReference type="ARBA" id="ARBA00022448"/>
    </source>
</evidence>
<evidence type="ECO:0000259" key="4">
    <source>
        <dbReference type="PROSITE" id="PS50893"/>
    </source>
</evidence>
<dbReference type="GO" id="GO:0016887">
    <property type="term" value="F:ATP hydrolysis activity"/>
    <property type="evidence" value="ECO:0007669"/>
    <property type="project" value="InterPro"/>
</dbReference>
<organism evidence="5 6">
    <name type="scientific">Clostridium cylindrosporum DSM 605</name>
    <dbReference type="NCBI Taxonomy" id="1121307"/>
    <lineage>
        <taxon>Bacteria</taxon>
        <taxon>Bacillati</taxon>
        <taxon>Bacillota</taxon>
        <taxon>Clostridia</taxon>
        <taxon>Eubacteriales</taxon>
        <taxon>Clostridiaceae</taxon>
        <taxon>Clostridium</taxon>
    </lineage>
</organism>
<proteinExistence type="predicted"/>
<dbReference type="PANTHER" id="PTHR42939">
    <property type="entry name" value="ABC TRANSPORTER ATP-BINDING PROTEIN ALBC-RELATED"/>
    <property type="match status" value="1"/>
</dbReference>
<dbReference type="Gene3D" id="3.40.50.300">
    <property type="entry name" value="P-loop containing nucleotide triphosphate hydrolases"/>
    <property type="match status" value="1"/>
</dbReference>
<accession>A0A0J8D8L9</accession>
<dbReference type="PANTHER" id="PTHR42939:SF1">
    <property type="entry name" value="ABC TRANSPORTER ATP-BINDING PROTEIN ALBC-RELATED"/>
    <property type="match status" value="1"/>
</dbReference>
<evidence type="ECO:0000256" key="2">
    <source>
        <dbReference type="ARBA" id="ARBA00022741"/>
    </source>
</evidence>
<keyword evidence="6" id="KW-1185">Reference proteome</keyword>
<protein>
    <submittedName>
        <fullName evidence="5">ABC-type multidrug transport system, ATPase component</fullName>
    </submittedName>
</protein>
<dbReference type="PATRIC" id="fig|1121307.3.peg.282"/>
<dbReference type="InterPro" id="IPR027417">
    <property type="entry name" value="P-loop_NTPase"/>
</dbReference>
<dbReference type="InterPro" id="IPR003439">
    <property type="entry name" value="ABC_transporter-like_ATP-bd"/>
</dbReference>
<comment type="caution">
    <text evidence="5">The sequence shown here is derived from an EMBL/GenBank/DDBJ whole genome shotgun (WGS) entry which is preliminary data.</text>
</comment>